<keyword evidence="6" id="KW-1185">Reference proteome</keyword>
<dbReference type="EMBL" id="FQXS01000006">
    <property type="protein sequence ID" value="SHH68343.1"/>
    <property type="molecule type" value="Genomic_DNA"/>
</dbReference>
<dbReference type="Proteomes" id="UP000184139">
    <property type="component" value="Unassembled WGS sequence"/>
</dbReference>
<dbReference type="Gene3D" id="3.30.930.10">
    <property type="entry name" value="Bira Bifunctional Protein, Domain 2"/>
    <property type="match status" value="1"/>
</dbReference>
<dbReference type="Pfam" id="PF00152">
    <property type="entry name" value="tRNA-synt_2"/>
    <property type="match status" value="1"/>
</dbReference>
<dbReference type="InterPro" id="IPR006195">
    <property type="entry name" value="aa-tRNA-synth_II"/>
</dbReference>
<evidence type="ECO:0000313" key="5">
    <source>
        <dbReference type="EMBL" id="SHH68343.1"/>
    </source>
</evidence>
<keyword evidence="5" id="KW-0030">Aminoacyl-tRNA synthetase</keyword>
<dbReference type="STRING" id="1121409.SAMN02745124_01425"/>
<dbReference type="InterPro" id="IPR004525">
    <property type="entry name" value="EpmA"/>
</dbReference>
<dbReference type="PROSITE" id="PS50862">
    <property type="entry name" value="AA_TRNA_LIGASE_II"/>
    <property type="match status" value="1"/>
</dbReference>
<evidence type="ECO:0000259" key="4">
    <source>
        <dbReference type="PROSITE" id="PS50862"/>
    </source>
</evidence>
<keyword evidence="1" id="KW-0436">Ligase</keyword>
<dbReference type="NCBIfam" id="TIGR00462">
    <property type="entry name" value="genX"/>
    <property type="match status" value="1"/>
</dbReference>
<dbReference type="SUPFAM" id="SSF55681">
    <property type="entry name" value="Class II aaRS and biotin synthetases"/>
    <property type="match status" value="1"/>
</dbReference>
<dbReference type="PANTHER" id="PTHR42918:SF6">
    <property type="entry name" value="ELONGATION FACTOR P--(R)-BETA-LYSINE LIGASE"/>
    <property type="match status" value="1"/>
</dbReference>
<dbReference type="GO" id="GO:0006430">
    <property type="term" value="P:lysyl-tRNA aminoacylation"/>
    <property type="evidence" value="ECO:0007669"/>
    <property type="project" value="InterPro"/>
</dbReference>
<proteinExistence type="predicted"/>
<dbReference type="OrthoDB" id="9801152at2"/>
<protein>
    <submittedName>
        <fullName evidence="5">Lysyl-tRNA synthetase, class 2</fullName>
    </submittedName>
</protein>
<dbReference type="InterPro" id="IPR045864">
    <property type="entry name" value="aa-tRNA-synth_II/BPL/LPL"/>
</dbReference>
<reference evidence="5 6" key="1">
    <citation type="submission" date="2016-11" db="EMBL/GenBank/DDBJ databases">
        <authorList>
            <person name="Jaros S."/>
            <person name="Januszkiewicz K."/>
            <person name="Wedrychowicz H."/>
        </authorList>
    </citation>
    <scope>NUCLEOTIDE SEQUENCE [LARGE SCALE GENOMIC DNA]</scope>
    <source>
        <strain evidence="5 6">DSM 9705</strain>
    </source>
</reference>
<dbReference type="GO" id="GO:0000049">
    <property type="term" value="F:tRNA binding"/>
    <property type="evidence" value="ECO:0007669"/>
    <property type="project" value="TreeGrafter"/>
</dbReference>
<evidence type="ECO:0000256" key="1">
    <source>
        <dbReference type="ARBA" id="ARBA00022598"/>
    </source>
</evidence>
<dbReference type="PANTHER" id="PTHR42918">
    <property type="entry name" value="LYSYL-TRNA SYNTHETASE"/>
    <property type="match status" value="1"/>
</dbReference>
<dbReference type="GO" id="GO:0005524">
    <property type="term" value="F:ATP binding"/>
    <property type="evidence" value="ECO:0007669"/>
    <property type="project" value="UniProtKB-KW"/>
</dbReference>
<dbReference type="RefSeq" id="WP_073374683.1">
    <property type="nucleotide sequence ID" value="NZ_FQXS01000006.1"/>
</dbReference>
<keyword evidence="2" id="KW-0547">Nucleotide-binding</keyword>
<evidence type="ECO:0000313" key="6">
    <source>
        <dbReference type="Proteomes" id="UP000184139"/>
    </source>
</evidence>
<keyword evidence="3" id="KW-0067">ATP-binding</keyword>
<gene>
    <name evidence="5" type="ORF">SAMN02745124_01425</name>
</gene>
<feature type="domain" description="Aminoacyl-transfer RNA synthetases class-II family profile" evidence="4">
    <location>
        <begin position="1"/>
        <end position="302"/>
    </location>
</feature>
<dbReference type="InterPro" id="IPR004364">
    <property type="entry name" value="Aa-tRNA-synt_II"/>
</dbReference>
<organism evidence="5 6">
    <name type="scientific">Desulfofustis glycolicus DSM 9705</name>
    <dbReference type="NCBI Taxonomy" id="1121409"/>
    <lineage>
        <taxon>Bacteria</taxon>
        <taxon>Pseudomonadati</taxon>
        <taxon>Thermodesulfobacteriota</taxon>
        <taxon>Desulfobulbia</taxon>
        <taxon>Desulfobulbales</taxon>
        <taxon>Desulfocapsaceae</taxon>
        <taxon>Desulfofustis</taxon>
    </lineage>
</organism>
<dbReference type="AlphaFoldDB" id="A0A1M5V071"/>
<sequence length="306" mass="34956">MLTVEGLHVRAALFRSIRRFFYEKGFLEVDTPVRAPLLLPERHISPVASDGWFLQPSPEQFMKRLLARGCRTIFQICPCFRAGERGSRHLTEFTMLEWYRVDSDYCDLMRDCEELVCYVLDDLAADDRFQSLLDRSCLRTVAVDPPWERLSVAQAFARHCPETVEQALATDRFDELLVEYVEPYLGRYGPAFLVDYPAVCASLARLKPNDESVAERFELYINGMELANGFSELTDGVRQRARFAEELAILEHQDGQQRKMPETFLRDLTAIDTAAGIAFGLDRFLMLLLSESCIDQAVSFGPDELG</sequence>
<dbReference type="GO" id="GO:0005829">
    <property type="term" value="C:cytosol"/>
    <property type="evidence" value="ECO:0007669"/>
    <property type="project" value="TreeGrafter"/>
</dbReference>
<evidence type="ECO:0000256" key="2">
    <source>
        <dbReference type="ARBA" id="ARBA00022741"/>
    </source>
</evidence>
<name>A0A1M5V071_9BACT</name>
<dbReference type="GO" id="GO:0004824">
    <property type="term" value="F:lysine-tRNA ligase activity"/>
    <property type="evidence" value="ECO:0007669"/>
    <property type="project" value="InterPro"/>
</dbReference>
<accession>A0A1M5V071</accession>
<evidence type="ECO:0000256" key="3">
    <source>
        <dbReference type="ARBA" id="ARBA00022840"/>
    </source>
</evidence>